<feature type="compositionally biased region" description="Basic and acidic residues" evidence="1">
    <location>
        <begin position="73"/>
        <end position="97"/>
    </location>
</feature>
<dbReference type="AlphaFoldDB" id="A0A7J6KPX0"/>
<reference evidence="2 3" key="1">
    <citation type="submission" date="2020-04" db="EMBL/GenBank/DDBJ databases">
        <title>Perkinsus olseni comparative genomics.</title>
        <authorList>
            <person name="Bogema D.R."/>
        </authorList>
    </citation>
    <scope>NUCLEOTIDE SEQUENCE [LARGE SCALE GENOMIC DNA]</scope>
    <source>
        <strain evidence="2">ATCC PRA-31</strain>
    </source>
</reference>
<accession>A0A7J6KPX0</accession>
<feature type="region of interest" description="Disordered" evidence="1">
    <location>
        <begin position="68"/>
        <end position="139"/>
    </location>
</feature>
<dbReference type="Proteomes" id="UP000572268">
    <property type="component" value="Unassembled WGS sequence"/>
</dbReference>
<feature type="compositionally biased region" description="Basic and acidic residues" evidence="1">
    <location>
        <begin position="107"/>
        <end position="123"/>
    </location>
</feature>
<evidence type="ECO:0000313" key="3">
    <source>
        <dbReference type="Proteomes" id="UP000572268"/>
    </source>
</evidence>
<evidence type="ECO:0000256" key="1">
    <source>
        <dbReference type="SAM" id="MobiDB-lite"/>
    </source>
</evidence>
<name>A0A7J6KPX0_PEROL</name>
<feature type="non-terminal residue" evidence="2">
    <location>
        <position position="139"/>
    </location>
</feature>
<dbReference type="EMBL" id="JABANN010001751">
    <property type="protein sequence ID" value="KAF4648892.1"/>
    <property type="molecule type" value="Genomic_DNA"/>
</dbReference>
<comment type="caution">
    <text evidence="2">The sequence shown here is derived from an EMBL/GenBank/DDBJ whole genome shotgun (WGS) entry which is preliminary data.</text>
</comment>
<feature type="non-terminal residue" evidence="2">
    <location>
        <position position="1"/>
    </location>
</feature>
<proteinExistence type="predicted"/>
<organism evidence="2 3">
    <name type="scientific">Perkinsus olseni</name>
    <name type="common">Perkinsus atlanticus</name>
    <dbReference type="NCBI Taxonomy" id="32597"/>
    <lineage>
        <taxon>Eukaryota</taxon>
        <taxon>Sar</taxon>
        <taxon>Alveolata</taxon>
        <taxon>Perkinsozoa</taxon>
        <taxon>Perkinsea</taxon>
        <taxon>Perkinsida</taxon>
        <taxon>Perkinsidae</taxon>
        <taxon>Perkinsus</taxon>
    </lineage>
</organism>
<sequence length="139" mass="15723">CLGWFTKDDDDQLDRLQLDEVENDAEMQPKEFYFYLDPARPTDEAASPAPLAHGDARQMLSRHTEVLGFDGWQKYKPDDKPPDEKQLVEEQPDEKPPIEQQQPKVEFYLDHAGPGDEAEKPPNDEPGDAVPPGIDASVH</sequence>
<gene>
    <name evidence="2" type="ORF">FOL46_002376</name>
</gene>
<protein>
    <submittedName>
        <fullName evidence="2">Uncharacterized protein</fullName>
    </submittedName>
</protein>
<evidence type="ECO:0000313" key="2">
    <source>
        <dbReference type="EMBL" id="KAF4648892.1"/>
    </source>
</evidence>